<organism evidence="1">
    <name type="scientific">marine metagenome</name>
    <dbReference type="NCBI Taxonomy" id="408172"/>
    <lineage>
        <taxon>unclassified sequences</taxon>
        <taxon>metagenomes</taxon>
        <taxon>ecological metagenomes</taxon>
    </lineage>
</organism>
<sequence>MKKTAFKLKYTYYSFTITELLLKEIQKKDKNPNYKIFVSESYLIKQLGAKSNEDIISIRSIASSMIDLHNNYVSHNSWNRPDLIIESDIDIKWLEHEFIENNTLDKNDYVGGIDDKGNLWLK</sequence>
<dbReference type="EMBL" id="UINC01024904">
    <property type="protein sequence ID" value="SVA99483.1"/>
    <property type="molecule type" value="Genomic_DNA"/>
</dbReference>
<gene>
    <name evidence="1" type="ORF">METZ01_LOCUS152337</name>
</gene>
<reference evidence="1" key="1">
    <citation type="submission" date="2018-05" db="EMBL/GenBank/DDBJ databases">
        <authorList>
            <person name="Lanie J.A."/>
            <person name="Ng W.-L."/>
            <person name="Kazmierczak K.M."/>
            <person name="Andrzejewski T.M."/>
            <person name="Davidsen T.M."/>
            <person name="Wayne K.J."/>
            <person name="Tettelin H."/>
            <person name="Glass J.I."/>
            <person name="Rusch D."/>
            <person name="Podicherti R."/>
            <person name="Tsui H.-C.T."/>
            <person name="Winkler M.E."/>
        </authorList>
    </citation>
    <scope>NUCLEOTIDE SEQUENCE</scope>
</reference>
<evidence type="ECO:0000313" key="1">
    <source>
        <dbReference type="EMBL" id="SVA99483.1"/>
    </source>
</evidence>
<proteinExistence type="predicted"/>
<protein>
    <submittedName>
        <fullName evidence="1">Uncharacterized protein</fullName>
    </submittedName>
</protein>
<name>A0A382AES2_9ZZZZ</name>
<accession>A0A382AES2</accession>
<dbReference type="AlphaFoldDB" id="A0A382AES2"/>